<organism evidence="2 3">
    <name type="scientific">Acidipila rosea</name>
    <dbReference type="NCBI Taxonomy" id="768535"/>
    <lineage>
        <taxon>Bacteria</taxon>
        <taxon>Pseudomonadati</taxon>
        <taxon>Acidobacteriota</taxon>
        <taxon>Terriglobia</taxon>
        <taxon>Terriglobales</taxon>
        <taxon>Acidobacteriaceae</taxon>
        <taxon>Acidipila</taxon>
    </lineage>
</organism>
<evidence type="ECO:0000313" key="3">
    <source>
        <dbReference type="Proteomes" id="UP000295210"/>
    </source>
</evidence>
<evidence type="ECO:0000256" key="1">
    <source>
        <dbReference type="SAM" id="MobiDB-lite"/>
    </source>
</evidence>
<dbReference type="Proteomes" id="UP000295210">
    <property type="component" value="Unassembled WGS sequence"/>
</dbReference>
<accession>A0A4V2PUI6</accession>
<evidence type="ECO:0000313" key="2">
    <source>
        <dbReference type="EMBL" id="TCK70711.1"/>
    </source>
</evidence>
<comment type="caution">
    <text evidence="2">The sequence shown here is derived from an EMBL/GenBank/DDBJ whole genome shotgun (WGS) entry which is preliminary data.</text>
</comment>
<proteinExistence type="predicted"/>
<gene>
    <name evidence="2" type="ORF">C7378_3097</name>
</gene>
<feature type="region of interest" description="Disordered" evidence="1">
    <location>
        <begin position="1"/>
        <end position="24"/>
    </location>
</feature>
<name>A0A4V2PUI6_9BACT</name>
<feature type="compositionally biased region" description="Polar residues" evidence="1">
    <location>
        <begin position="10"/>
        <end position="24"/>
    </location>
</feature>
<reference evidence="2 3" key="1">
    <citation type="submission" date="2019-03" db="EMBL/GenBank/DDBJ databases">
        <title>Genomic Encyclopedia of Type Strains, Phase IV (KMG-IV): sequencing the most valuable type-strain genomes for metagenomic binning, comparative biology and taxonomic classification.</title>
        <authorList>
            <person name="Goeker M."/>
        </authorList>
    </citation>
    <scope>NUCLEOTIDE SEQUENCE [LARGE SCALE GENOMIC DNA]</scope>
    <source>
        <strain evidence="2 3">DSM 103428</strain>
    </source>
</reference>
<dbReference type="AlphaFoldDB" id="A0A4V2PUI6"/>
<sequence length="107" mass="11639">MLNHAANPVAQPNSSLQAPSTAPLSWRKSNGACSMPSFWGVFAARKKATVWATLPTEIERMTSVHSGFIRLVSRPLLGVTLRACPAPCGRLALLLWLRHPAGYGFRL</sequence>
<protein>
    <submittedName>
        <fullName evidence="2">Uncharacterized protein</fullName>
    </submittedName>
</protein>
<keyword evidence="3" id="KW-1185">Reference proteome</keyword>
<dbReference type="EMBL" id="SMGK01000006">
    <property type="protein sequence ID" value="TCK70711.1"/>
    <property type="molecule type" value="Genomic_DNA"/>
</dbReference>